<dbReference type="SUPFAM" id="SSF49785">
    <property type="entry name" value="Galactose-binding domain-like"/>
    <property type="match status" value="1"/>
</dbReference>
<dbReference type="InterPro" id="IPR044846">
    <property type="entry name" value="GH10"/>
</dbReference>
<gene>
    <name evidence="7" type="ORF">LSH36_362g02013</name>
</gene>
<dbReference type="Pfam" id="PF00331">
    <property type="entry name" value="Glyco_hydro_10"/>
    <property type="match status" value="1"/>
</dbReference>
<protein>
    <recommendedName>
        <fullName evidence="6">GH10 domain-containing protein</fullName>
    </recommendedName>
</protein>
<dbReference type="PANTHER" id="PTHR31490:SF1">
    <property type="entry name" value="ENDO-1,4-BETA-XYLANASE 1"/>
    <property type="match status" value="1"/>
</dbReference>
<evidence type="ECO:0000256" key="2">
    <source>
        <dbReference type="ARBA" id="ARBA00022801"/>
    </source>
</evidence>
<keyword evidence="3" id="KW-0119">Carbohydrate metabolism</keyword>
<dbReference type="Gene3D" id="3.20.20.80">
    <property type="entry name" value="Glycosidases"/>
    <property type="match status" value="1"/>
</dbReference>
<dbReference type="GO" id="GO:0000272">
    <property type="term" value="P:polysaccharide catabolic process"/>
    <property type="evidence" value="ECO:0007669"/>
    <property type="project" value="UniProtKB-KW"/>
</dbReference>
<dbReference type="GO" id="GO:0031176">
    <property type="term" value="F:endo-1,4-beta-xylanase activity"/>
    <property type="evidence" value="ECO:0007669"/>
    <property type="project" value="UniProtKB-ARBA"/>
</dbReference>
<evidence type="ECO:0000256" key="5">
    <source>
        <dbReference type="SAM" id="SignalP"/>
    </source>
</evidence>
<dbReference type="SUPFAM" id="SSF51445">
    <property type="entry name" value="(Trans)glycosidases"/>
    <property type="match status" value="1"/>
</dbReference>
<reference evidence="7" key="1">
    <citation type="journal article" date="2023" name="Mol. Biol. Evol.">
        <title>Third-Generation Sequencing Reveals the Adaptive Role of the Epigenome in Three Deep-Sea Polychaetes.</title>
        <authorList>
            <person name="Perez M."/>
            <person name="Aroh O."/>
            <person name="Sun Y."/>
            <person name="Lan Y."/>
            <person name="Juniper S.K."/>
            <person name="Young C.R."/>
            <person name="Angers B."/>
            <person name="Qian P.Y."/>
        </authorList>
    </citation>
    <scope>NUCLEOTIDE SEQUENCE</scope>
    <source>
        <strain evidence="7">P08H-3</strain>
    </source>
</reference>
<organism evidence="7 8">
    <name type="scientific">Paralvinella palmiformis</name>
    <dbReference type="NCBI Taxonomy" id="53620"/>
    <lineage>
        <taxon>Eukaryota</taxon>
        <taxon>Metazoa</taxon>
        <taxon>Spiralia</taxon>
        <taxon>Lophotrochozoa</taxon>
        <taxon>Annelida</taxon>
        <taxon>Polychaeta</taxon>
        <taxon>Sedentaria</taxon>
        <taxon>Canalipalpata</taxon>
        <taxon>Terebellida</taxon>
        <taxon>Terebelliformia</taxon>
        <taxon>Alvinellidae</taxon>
        <taxon>Paralvinella</taxon>
    </lineage>
</organism>
<dbReference type="InterPro" id="IPR001000">
    <property type="entry name" value="GH10_dom"/>
</dbReference>
<evidence type="ECO:0000256" key="4">
    <source>
        <dbReference type="ARBA" id="ARBA00023326"/>
    </source>
</evidence>
<feature type="signal peptide" evidence="5">
    <location>
        <begin position="1"/>
        <end position="20"/>
    </location>
</feature>
<dbReference type="PANTHER" id="PTHR31490">
    <property type="entry name" value="GLYCOSYL HYDROLASE"/>
    <property type="match status" value="1"/>
</dbReference>
<sequence>MYAASIFLYILFWILSRTEGGLFGHEDPSQNIIGNWDMEDPFSSSDWTTGRGQVTRTQNEANTGNYSAFISSRFGGLYQKLNFGSSNPLLQPQHSYYISSYIKFANNATNGYIRLRCMYRVVFQDGSKNYQTPYARLHYQFADGDWNQSFAPPAGLPTPKYLQIFFEVNPTNINYYMDTFAVTRITELGTNWKSTLSSNVPNNIQLSSTRIEVNMTRPWFNWGPAVGDWHFDGNTRLQQNLKAYMKKYFSWATFTNSMKWLRMEQTKGQISFYPVDNSVQWLVSNNFHVRDHTILWEIKEANPYWLHNIQGQQMVNEMMRRINYTMDFWKDDIYEWDMCNEYLNNHFYEDASGQIDLNLLVDEFKYANSLDSSAKLCINEYRVLRDGQLTSAEANLALKLKNKQAPVNCLAAQSHLRLGDANDYNIDRYLKRLQILSAANLPITISEFTLQVTNITNRAAILEKLLYAIYSEPKVQGVIFWSLSDLPQLSFETDSHFVEGVNFLPNEAGRVLEELLGNEWRSYKSYTPSVKRRYRYIRTLYHGYYKLTMYVNNNVHKVINFTLNPASSRKIVRANF</sequence>
<evidence type="ECO:0000256" key="1">
    <source>
        <dbReference type="ARBA" id="ARBA00007495"/>
    </source>
</evidence>
<feature type="chain" id="PRO_5041969800" description="GH10 domain-containing protein" evidence="5">
    <location>
        <begin position="21"/>
        <end position="576"/>
    </location>
</feature>
<evidence type="ECO:0000256" key="3">
    <source>
        <dbReference type="ARBA" id="ARBA00023277"/>
    </source>
</evidence>
<dbReference type="Gene3D" id="2.60.120.260">
    <property type="entry name" value="Galactose-binding domain-like"/>
    <property type="match status" value="1"/>
</dbReference>
<name>A0AAD9JE34_9ANNE</name>
<dbReference type="PROSITE" id="PS51760">
    <property type="entry name" value="GH10_2"/>
    <property type="match status" value="1"/>
</dbReference>
<evidence type="ECO:0000259" key="6">
    <source>
        <dbReference type="PROSITE" id="PS51760"/>
    </source>
</evidence>
<keyword evidence="4" id="KW-0624">Polysaccharide degradation</keyword>
<dbReference type="InterPro" id="IPR008979">
    <property type="entry name" value="Galactose-bd-like_sf"/>
</dbReference>
<keyword evidence="8" id="KW-1185">Reference proteome</keyword>
<dbReference type="SMART" id="SM00633">
    <property type="entry name" value="Glyco_10"/>
    <property type="match status" value="1"/>
</dbReference>
<accession>A0AAD9JE34</accession>
<dbReference type="EMBL" id="JAODUP010000362">
    <property type="protein sequence ID" value="KAK2151467.1"/>
    <property type="molecule type" value="Genomic_DNA"/>
</dbReference>
<evidence type="ECO:0000313" key="8">
    <source>
        <dbReference type="Proteomes" id="UP001208570"/>
    </source>
</evidence>
<dbReference type="Proteomes" id="UP001208570">
    <property type="component" value="Unassembled WGS sequence"/>
</dbReference>
<comment type="caution">
    <text evidence="7">The sequence shown here is derived from an EMBL/GenBank/DDBJ whole genome shotgun (WGS) entry which is preliminary data.</text>
</comment>
<feature type="domain" description="GH10" evidence="6">
    <location>
        <begin position="234"/>
        <end position="515"/>
    </location>
</feature>
<proteinExistence type="inferred from homology"/>
<evidence type="ECO:0000313" key="7">
    <source>
        <dbReference type="EMBL" id="KAK2151467.1"/>
    </source>
</evidence>
<comment type="similarity">
    <text evidence="1">Belongs to the glycosyl hydrolase 10 (cellulase F) family.</text>
</comment>
<keyword evidence="5" id="KW-0732">Signal</keyword>
<keyword evidence="2" id="KW-0378">Hydrolase</keyword>
<dbReference type="InterPro" id="IPR017853">
    <property type="entry name" value="GH"/>
</dbReference>
<dbReference type="AlphaFoldDB" id="A0AAD9JE34"/>